<dbReference type="Proteomes" id="UP001497700">
    <property type="component" value="Unassembled WGS sequence"/>
</dbReference>
<proteinExistence type="predicted"/>
<comment type="caution">
    <text evidence="1">The sequence shown here is derived from an EMBL/GenBank/DDBJ whole genome shotgun (WGS) entry which is preliminary data.</text>
</comment>
<gene>
    <name evidence="1" type="ORF">F4820DRAFT_90819</name>
</gene>
<dbReference type="EMBL" id="MU393435">
    <property type="protein sequence ID" value="KAI4868872.1"/>
    <property type="molecule type" value="Genomic_DNA"/>
</dbReference>
<accession>A0ACB9ZBH3</accession>
<evidence type="ECO:0000313" key="1">
    <source>
        <dbReference type="EMBL" id="KAI4868872.1"/>
    </source>
</evidence>
<sequence>MIGAWKSNLLFVIIGLPRSPLSVFPRQWDWVRTGFKGAKRKCGSIPPPLKGSWFPTYPVPPSVTYNPSLPAPFNTTFDIIITIKLHPD</sequence>
<evidence type="ECO:0000313" key="2">
    <source>
        <dbReference type="Proteomes" id="UP001497700"/>
    </source>
</evidence>
<protein>
    <submittedName>
        <fullName evidence="1">Uncharacterized protein</fullName>
    </submittedName>
</protein>
<organism evidence="1 2">
    <name type="scientific">Hypoxylon rubiginosum</name>
    <dbReference type="NCBI Taxonomy" id="110542"/>
    <lineage>
        <taxon>Eukaryota</taxon>
        <taxon>Fungi</taxon>
        <taxon>Dikarya</taxon>
        <taxon>Ascomycota</taxon>
        <taxon>Pezizomycotina</taxon>
        <taxon>Sordariomycetes</taxon>
        <taxon>Xylariomycetidae</taxon>
        <taxon>Xylariales</taxon>
        <taxon>Hypoxylaceae</taxon>
        <taxon>Hypoxylon</taxon>
    </lineage>
</organism>
<keyword evidence="2" id="KW-1185">Reference proteome</keyword>
<reference evidence="1 2" key="1">
    <citation type="journal article" date="2022" name="New Phytol.">
        <title>Ecological generalism drives hyperdiversity of secondary metabolite gene clusters in xylarialean endophytes.</title>
        <authorList>
            <person name="Franco M.E.E."/>
            <person name="Wisecaver J.H."/>
            <person name="Arnold A.E."/>
            <person name="Ju Y.M."/>
            <person name="Slot J.C."/>
            <person name="Ahrendt S."/>
            <person name="Moore L.P."/>
            <person name="Eastman K.E."/>
            <person name="Scott K."/>
            <person name="Konkel Z."/>
            <person name="Mondo S.J."/>
            <person name="Kuo A."/>
            <person name="Hayes R.D."/>
            <person name="Haridas S."/>
            <person name="Andreopoulos B."/>
            <person name="Riley R."/>
            <person name="LaButti K."/>
            <person name="Pangilinan J."/>
            <person name="Lipzen A."/>
            <person name="Amirebrahimi M."/>
            <person name="Yan J."/>
            <person name="Adam C."/>
            <person name="Keymanesh K."/>
            <person name="Ng V."/>
            <person name="Louie K."/>
            <person name="Northen T."/>
            <person name="Drula E."/>
            <person name="Henrissat B."/>
            <person name="Hsieh H.M."/>
            <person name="Youens-Clark K."/>
            <person name="Lutzoni F."/>
            <person name="Miadlikowska J."/>
            <person name="Eastwood D.C."/>
            <person name="Hamelin R.C."/>
            <person name="Grigoriev I.V."/>
            <person name="U'Ren J.M."/>
        </authorList>
    </citation>
    <scope>NUCLEOTIDE SEQUENCE [LARGE SCALE GENOMIC DNA]</scope>
    <source>
        <strain evidence="1 2">CBS 119005</strain>
    </source>
</reference>
<name>A0ACB9ZBH3_9PEZI</name>